<keyword evidence="2" id="KW-0560">Oxidoreductase</keyword>
<reference evidence="2 3" key="1">
    <citation type="submission" date="2023-05" db="EMBL/GenBank/DDBJ databases">
        <title>Streptantibioticus silvisoli sp. nov., acidotolerant actinomycetes 1 from pine litter.</title>
        <authorList>
            <person name="Swiecimska M."/>
            <person name="Golinska P."/>
            <person name="Sangal V."/>
            <person name="Wachnowicz B."/>
            <person name="Goodfellow M."/>
        </authorList>
    </citation>
    <scope>NUCLEOTIDE SEQUENCE</scope>
    <source>
        <strain evidence="2">SL13</strain>
        <strain evidence="1 3">SL54</strain>
    </source>
</reference>
<dbReference type="PANTHER" id="PTHR20883:SF46">
    <property type="entry name" value="PHYTANOYL-COA HYDROXYLASE"/>
    <property type="match status" value="1"/>
</dbReference>
<protein>
    <submittedName>
        <fullName evidence="2">Phytanoyl-CoA dioxygenase family protein</fullName>
    </submittedName>
</protein>
<dbReference type="EMBL" id="JAAGKO020000005">
    <property type="protein sequence ID" value="MDI5962313.1"/>
    <property type="molecule type" value="Genomic_DNA"/>
</dbReference>
<name>A0AA90GYT4_9ACTN</name>
<dbReference type="Pfam" id="PF05721">
    <property type="entry name" value="PhyH"/>
    <property type="match status" value="1"/>
</dbReference>
<organism evidence="2">
    <name type="scientific">Streptantibioticus silvisoli</name>
    <dbReference type="NCBI Taxonomy" id="2705255"/>
    <lineage>
        <taxon>Bacteria</taxon>
        <taxon>Bacillati</taxon>
        <taxon>Actinomycetota</taxon>
        <taxon>Actinomycetes</taxon>
        <taxon>Kitasatosporales</taxon>
        <taxon>Streptomycetaceae</taxon>
        <taxon>Streptantibioticus</taxon>
    </lineage>
</organism>
<dbReference type="InterPro" id="IPR008775">
    <property type="entry name" value="Phytyl_CoA_dOase-like"/>
</dbReference>
<dbReference type="Gene3D" id="2.60.120.620">
    <property type="entry name" value="q2cbj1_9rhob like domain"/>
    <property type="match status" value="1"/>
</dbReference>
<keyword evidence="2" id="KW-0223">Dioxygenase</keyword>
<proteinExistence type="predicted"/>
<comment type="caution">
    <text evidence="2">The sequence shown here is derived from an EMBL/GenBank/DDBJ whole genome shotgun (WGS) entry which is preliminary data.</text>
</comment>
<dbReference type="Proteomes" id="UP001156398">
    <property type="component" value="Unassembled WGS sequence"/>
</dbReference>
<gene>
    <name evidence="1" type="ORF">POF43_006220</name>
    <name evidence="2" type="ORF">POF50_015580</name>
</gene>
<evidence type="ECO:0000313" key="1">
    <source>
        <dbReference type="EMBL" id="MDI5962313.1"/>
    </source>
</evidence>
<dbReference type="PANTHER" id="PTHR20883">
    <property type="entry name" value="PHYTANOYL-COA DIOXYGENASE DOMAIN CONTAINING 1"/>
    <property type="match status" value="1"/>
</dbReference>
<sequence>MSNFRTTSVAQVRRFAHWQDPGEAVTRAFGFTDGVLPDDQQVVVDDELRVHLPGKRVPLASDRRSDWALFCQEHFGLQSRFWPRFDRHPLNTDFVWNPVGADPRVLSEAEVTQYNEQGYVVIEDALDQSFLEQLTGELDAHDADRLKTLERKGNTEALKKISFSAQPSRQMRTVRQLSVLPVFQHLGHDLIGPDVRLYWDQSVYKPARCTDPFPWHQDTGYTYVDYQQCFTVWIALTDANVDTGCLWVLPGGHRVGTLRHAKSEYGNVVFGEDPGNMIPVPVRAGSMAVFAATLPHMTGANKRGWTRKAVMLEYAPDGMNRIAVDPWGNRTKTPAAYLDSHYQLLRDGVPTSLSI</sequence>
<dbReference type="EMBL" id="JABXJJ020000017">
    <property type="protein sequence ID" value="MDI5970743.1"/>
    <property type="molecule type" value="Genomic_DNA"/>
</dbReference>
<evidence type="ECO:0000313" key="2">
    <source>
        <dbReference type="EMBL" id="MDI5970743.1"/>
    </source>
</evidence>
<accession>A0AA90GYT4</accession>
<keyword evidence="3" id="KW-1185">Reference proteome</keyword>
<dbReference type="AlphaFoldDB" id="A0AA90GYT4"/>
<dbReference type="GO" id="GO:0016706">
    <property type="term" value="F:2-oxoglutarate-dependent dioxygenase activity"/>
    <property type="evidence" value="ECO:0007669"/>
    <property type="project" value="UniProtKB-ARBA"/>
</dbReference>
<dbReference type="GO" id="GO:0005506">
    <property type="term" value="F:iron ion binding"/>
    <property type="evidence" value="ECO:0007669"/>
    <property type="project" value="UniProtKB-ARBA"/>
</dbReference>
<evidence type="ECO:0000313" key="3">
    <source>
        <dbReference type="Proteomes" id="UP001156398"/>
    </source>
</evidence>
<dbReference type="SUPFAM" id="SSF51197">
    <property type="entry name" value="Clavaminate synthase-like"/>
    <property type="match status" value="1"/>
</dbReference>
<dbReference type="RefSeq" id="WP_271313503.1">
    <property type="nucleotide sequence ID" value="NZ_JAAGKO020000005.1"/>
</dbReference>